<keyword evidence="2" id="KW-1185">Reference proteome</keyword>
<organism evidence="1 2">
    <name type="scientific">Platanthera zijinensis</name>
    <dbReference type="NCBI Taxonomy" id="2320716"/>
    <lineage>
        <taxon>Eukaryota</taxon>
        <taxon>Viridiplantae</taxon>
        <taxon>Streptophyta</taxon>
        <taxon>Embryophyta</taxon>
        <taxon>Tracheophyta</taxon>
        <taxon>Spermatophyta</taxon>
        <taxon>Magnoliopsida</taxon>
        <taxon>Liliopsida</taxon>
        <taxon>Asparagales</taxon>
        <taxon>Orchidaceae</taxon>
        <taxon>Orchidoideae</taxon>
        <taxon>Orchideae</taxon>
        <taxon>Orchidinae</taxon>
        <taxon>Platanthera</taxon>
    </lineage>
</organism>
<gene>
    <name evidence="1" type="ORF">KSP39_PZI018637</name>
</gene>
<accession>A0AAP0FYJ1</accession>
<dbReference type="AlphaFoldDB" id="A0AAP0FYJ1"/>
<evidence type="ECO:0000313" key="1">
    <source>
        <dbReference type="EMBL" id="KAK8925742.1"/>
    </source>
</evidence>
<reference evidence="1 2" key="1">
    <citation type="journal article" date="2022" name="Nat. Plants">
        <title>Genomes of leafy and leafless Platanthera orchids illuminate the evolution of mycoheterotrophy.</title>
        <authorList>
            <person name="Li M.H."/>
            <person name="Liu K.W."/>
            <person name="Li Z."/>
            <person name="Lu H.C."/>
            <person name="Ye Q.L."/>
            <person name="Zhang D."/>
            <person name="Wang J.Y."/>
            <person name="Li Y.F."/>
            <person name="Zhong Z.M."/>
            <person name="Liu X."/>
            <person name="Yu X."/>
            <person name="Liu D.K."/>
            <person name="Tu X.D."/>
            <person name="Liu B."/>
            <person name="Hao Y."/>
            <person name="Liao X.Y."/>
            <person name="Jiang Y.T."/>
            <person name="Sun W.H."/>
            <person name="Chen J."/>
            <person name="Chen Y.Q."/>
            <person name="Ai Y."/>
            <person name="Zhai J.W."/>
            <person name="Wu S.S."/>
            <person name="Zhou Z."/>
            <person name="Hsiao Y.Y."/>
            <person name="Wu W.L."/>
            <person name="Chen Y.Y."/>
            <person name="Lin Y.F."/>
            <person name="Hsu J.L."/>
            <person name="Li C.Y."/>
            <person name="Wang Z.W."/>
            <person name="Zhao X."/>
            <person name="Zhong W.Y."/>
            <person name="Ma X.K."/>
            <person name="Ma L."/>
            <person name="Huang J."/>
            <person name="Chen G.Z."/>
            <person name="Huang M.Z."/>
            <person name="Huang L."/>
            <person name="Peng D.H."/>
            <person name="Luo Y.B."/>
            <person name="Zou S.Q."/>
            <person name="Chen S.P."/>
            <person name="Lan S."/>
            <person name="Tsai W.C."/>
            <person name="Van de Peer Y."/>
            <person name="Liu Z.J."/>
        </authorList>
    </citation>
    <scope>NUCLEOTIDE SEQUENCE [LARGE SCALE GENOMIC DNA]</scope>
    <source>
        <strain evidence="1">Lor287</strain>
    </source>
</reference>
<evidence type="ECO:0000313" key="2">
    <source>
        <dbReference type="Proteomes" id="UP001418222"/>
    </source>
</evidence>
<dbReference type="Proteomes" id="UP001418222">
    <property type="component" value="Unassembled WGS sequence"/>
</dbReference>
<sequence>MILEFIQIKNPDSRKLLVDSSFATLTFKTIATKVKTFLELLGLNSSSTRTEKSISGARRSREDIDTSIPIDRRRSQVFSFLTQFPLRFATRAGGFYCLLLSKVLNMVLIFL</sequence>
<dbReference type="EMBL" id="JBBWWQ010000016">
    <property type="protein sequence ID" value="KAK8925742.1"/>
    <property type="molecule type" value="Genomic_DNA"/>
</dbReference>
<proteinExistence type="predicted"/>
<comment type="caution">
    <text evidence="1">The sequence shown here is derived from an EMBL/GenBank/DDBJ whole genome shotgun (WGS) entry which is preliminary data.</text>
</comment>
<name>A0AAP0FYJ1_9ASPA</name>
<protein>
    <submittedName>
        <fullName evidence="1">Uncharacterized protein</fullName>
    </submittedName>
</protein>